<dbReference type="EMBL" id="LJZR01000008">
    <property type="protein sequence ID" value="KPQ36167.1"/>
    <property type="molecule type" value="Genomic_DNA"/>
</dbReference>
<protein>
    <submittedName>
        <fullName evidence="3">TPR repeat</fullName>
    </submittedName>
</protein>
<proteinExistence type="predicted"/>
<dbReference type="PROSITE" id="PS50005">
    <property type="entry name" value="TPR"/>
    <property type="match status" value="1"/>
</dbReference>
<keyword evidence="2" id="KW-0812">Transmembrane</keyword>
<feature type="transmembrane region" description="Helical" evidence="2">
    <location>
        <begin position="6"/>
        <end position="28"/>
    </location>
</feature>
<keyword evidence="2" id="KW-0472">Membrane</keyword>
<dbReference type="Gene3D" id="1.25.40.10">
    <property type="entry name" value="Tetratricopeptide repeat domain"/>
    <property type="match status" value="1"/>
</dbReference>
<name>A0A0P7ZZX6_9CYAN</name>
<evidence type="ECO:0000256" key="1">
    <source>
        <dbReference type="PROSITE-ProRule" id="PRU00339"/>
    </source>
</evidence>
<dbReference type="Proteomes" id="UP000050465">
    <property type="component" value="Unassembled WGS sequence"/>
</dbReference>
<dbReference type="InterPro" id="IPR011990">
    <property type="entry name" value="TPR-like_helical_dom_sf"/>
</dbReference>
<accession>A0A0P7ZZX6</accession>
<keyword evidence="2" id="KW-1133">Transmembrane helix</keyword>
<reference evidence="3 4" key="1">
    <citation type="submission" date="2015-09" db="EMBL/GenBank/DDBJ databases">
        <title>Identification and resolution of microdiversity through metagenomic sequencing of parallel consortia.</title>
        <authorList>
            <person name="Nelson W.C."/>
            <person name="Romine M.F."/>
            <person name="Lindemann S.R."/>
        </authorList>
    </citation>
    <scope>NUCLEOTIDE SEQUENCE [LARGE SCALE GENOMIC DNA]</scope>
    <source>
        <strain evidence="3">Ana</strain>
    </source>
</reference>
<evidence type="ECO:0000313" key="3">
    <source>
        <dbReference type="EMBL" id="KPQ36167.1"/>
    </source>
</evidence>
<organism evidence="3 4">
    <name type="scientific">Phormidesmis priestleyi Ana</name>
    <dbReference type="NCBI Taxonomy" id="1666911"/>
    <lineage>
        <taxon>Bacteria</taxon>
        <taxon>Bacillati</taxon>
        <taxon>Cyanobacteriota</taxon>
        <taxon>Cyanophyceae</taxon>
        <taxon>Leptolyngbyales</taxon>
        <taxon>Leptolyngbyaceae</taxon>
        <taxon>Phormidesmis</taxon>
    </lineage>
</organism>
<dbReference type="AlphaFoldDB" id="A0A0P7ZZX6"/>
<evidence type="ECO:0000256" key="2">
    <source>
        <dbReference type="SAM" id="Phobius"/>
    </source>
</evidence>
<comment type="caution">
    <text evidence="3">The sequence shown here is derived from an EMBL/GenBank/DDBJ whole genome shotgun (WGS) entry which is preliminary data.</text>
</comment>
<evidence type="ECO:0000313" key="4">
    <source>
        <dbReference type="Proteomes" id="UP000050465"/>
    </source>
</evidence>
<sequence>MEVSNFIVWAVVVFGIGGFAIAAMLSAFRKPVAKTPFPTGAIAQPSIPISDTAMTAFVSAASTFDAGDYRKALDQLTQVIEQEPNCAEAWHNIGLAYANVGDNNKAVRSFLKAGDAYDKQGTQAGIARVKQDLETLKANCSTDTSTVTQTL</sequence>
<gene>
    <name evidence="3" type="ORF">HLUCCA11_08105</name>
</gene>
<dbReference type="STRING" id="1666911.HLUCCA11_08105"/>
<dbReference type="Pfam" id="PF13414">
    <property type="entry name" value="TPR_11"/>
    <property type="match status" value="1"/>
</dbReference>
<dbReference type="InterPro" id="IPR019734">
    <property type="entry name" value="TPR_rpt"/>
</dbReference>
<feature type="repeat" description="TPR" evidence="1">
    <location>
        <begin position="87"/>
        <end position="120"/>
    </location>
</feature>
<keyword evidence="1" id="KW-0802">TPR repeat</keyword>
<dbReference type="SUPFAM" id="SSF48452">
    <property type="entry name" value="TPR-like"/>
    <property type="match status" value="1"/>
</dbReference>